<evidence type="ECO:0000256" key="3">
    <source>
        <dbReference type="ARBA" id="ARBA00022741"/>
    </source>
</evidence>
<proteinExistence type="inferred from homology"/>
<reference evidence="9" key="1">
    <citation type="submission" date="2018-08" db="EMBL/GenBank/DDBJ databases">
        <authorList>
            <person name="Kim S.-J."/>
            <person name="Jung G.-Y."/>
        </authorList>
    </citation>
    <scope>NUCLEOTIDE SEQUENCE [LARGE SCALE GENOMIC DNA]</scope>
    <source>
        <strain evidence="9">GY_H</strain>
    </source>
</reference>
<evidence type="ECO:0000256" key="1">
    <source>
        <dbReference type="ARBA" id="ARBA00005417"/>
    </source>
</evidence>
<dbReference type="PROSITE" id="PS50893">
    <property type="entry name" value="ABC_TRANSPORTER_2"/>
    <property type="match status" value="1"/>
</dbReference>
<gene>
    <name evidence="8" type="ORF">DXH78_12245</name>
</gene>
<comment type="similarity">
    <text evidence="1">Belongs to the ABC transporter superfamily.</text>
</comment>
<dbReference type="InterPro" id="IPR052156">
    <property type="entry name" value="BCAA_Transport_ATP-bd_LivF"/>
</dbReference>
<keyword evidence="4 8" id="KW-0067">ATP-binding</keyword>
<dbReference type="GO" id="GO:0015807">
    <property type="term" value="P:L-amino acid transport"/>
    <property type="evidence" value="ECO:0007669"/>
    <property type="project" value="TreeGrafter"/>
</dbReference>
<dbReference type="GO" id="GO:0015658">
    <property type="term" value="F:branched-chain amino acid transmembrane transporter activity"/>
    <property type="evidence" value="ECO:0007669"/>
    <property type="project" value="InterPro"/>
</dbReference>
<dbReference type="Pfam" id="PF00005">
    <property type="entry name" value="ABC_tran"/>
    <property type="match status" value="1"/>
</dbReference>
<evidence type="ECO:0000313" key="9">
    <source>
        <dbReference type="Proteomes" id="UP000263993"/>
    </source>
</evidence>
<evidence type="ECO:0000256" key="2">
    <source>
        <dbReference type="ARBA" id="ARBA00022448"/>
    </source>
</evidence>
<dbReference type="PIRSF" id="PIRSF039137">
    <property type="entry name" value="ABC_branched_ATPase"/>
    <property type="match status" value="1"/>
</dbReference>
<keyword evidence="3" id="KW-0547">Nucleotide-binding</keyword>
<keyword evidence="9" id="KW-1185">Reference proteome</keyword>
<name>A0A371BCZ3_9BRAD</name>
<dbReference type="OrthoDB" id="9806149at2"/>
<dbReference type="SMART" id="SM00382">
    <property type="entry name" value="AAA"/>
    <property type="match status" value="1"/>
</dbReference>
<dbReference type="InterPro" id="IPR003593">
    <property type="entry name" value="AAA+_ATPase"/>
</dbReference>
<comment type="caution">
    <text evidence="8">The sequence shown here is derived from an EMBL/GenBank/DDBJ whole genome shotgun (WGS) entry which is preliminary data.</text>
</comment>
<dbReference type="CDD" id="cd03224">
    <property type="entry name" value="ABC_TM1139_LivF_branched"/>
    <property type="match status" value="1"/>
</dbReference>
<dbReference type="GO" id="GO:0005524">
    <property type="term" value="F:ATP binding"/>
    <property type="evidence" value="ECO:0007669"/>
    <property type="project" value="UniProtKB-KW"/>
</dbReference>
<dbReference type="PANTHER" id="PTHR43820">
    <property type="entry name" value="HIGH-AFFINITY BRANCHED-CHAIN AMINO ACID TRANSPORT ATP-BINDING PROTEIN LIVF"/>
    <property type="match status" value="1"/>
</dbReference>
<accession>A0A371BCZ3</accession>
<evidence type="ECO:0000259" key="7">
    <source>
        <dbReference type="PROSITE" id="PS50893"/>
    </source>
</evidence>
<dbReference type="InterPro" id="IPR030660">
    <property type="entry name" value="ABC_branched_ATPase_LivF/BraG"/>
</dbReference>
<keyword evidence="2" id="KW-0813">Transport</keyword>
<dbReference type="InterPro" id="IPR003439">
    <property type="entry name" value="ABC_transporter-like_ATP-bd"/>
</dbReference>
<dbReference type="EMBL" id="QRGO01000001">
    <property type="protein sequence ID" value="RDV05273.1"/>
    <property type="molecule type" value="Genomic_DNA"/>
</dbReference>
<dbReference type="PANTHER" id="PTHR43820:SF4">
    <property type="entry name" value="HIGH-AFFINITY BRANCHED-CHAIN AMINO ACID TRANSPORT ATP-BINDING PROTEIN LIVF"/>
    <property type="match status" value="1"/>
</dbReference>
<evidence type="ECO:0000256" key="5">
    <source>
        <dbReference type="ARBA" id="ARBA00022970"/>
    </source>
</evidence>
<dbReference type="PROSITE" id="PS00211">
    <property type="entry name" value="ABC_TRANSPORTER_1"/>
    <property type="match status" value="1"/>
</dbReference>
<dbReference type="SUPFAM" id="SSF52540">
    <property type="entry name" value="P-loop containing nucleoside triphosphate hydrolases"/>
    <property type="match status" value="1"/>
</dbReference>
<organism evidence="8 9">
    <name type="scientific">Undibacter mobilis</name>
    <dbReference type="NCBI Taxonomy" id="2292256"/>
    <lineage>
        <taxon>Bacteria</taxon>
        <taxon>Pseudomonadati</taxon>
        <taxon>Pseudomonadota</taxon>
        <taxon>Alphaproteobacteria</taxon>
        <taxon>Hyphomicrobiales</taxon>
        <taxon>Nitrobacteraceae</taxon>
        <taxon>Undibacter</taxon>
    </lineage>
</organism>
<dbReference type="Proteomes" id="UP000263993">
    <property type="component" value="Unassembled WGS sequence"/>
</dbReference>
<dbReference type="GO" id="GO:0016887">
    <property type="term" value="F:ATP hydrolysis activity"/>
    <property type="evidence" value="ECO:0007669"/>
    <property type="project" value="InterPro"/>
</dbReference>
<evidence type="ECO:0000313" key="8">
    <source>
        <dbReference type="EMBL" id="RDV05273.1"/>
    </source>
</evidence>
<dbReference type="InterPro" id="IPR027417">
    <property type="entry name" value="P-loop_NTPase"/>
</dbReference>
<protein>
    <submittedName>
        <fullName evidence="8">ABC transporter ATP-binding protein</fullName>
    </submittedName>
</protein>
<dbReference type="AlphaFoldDB" id="A0A371BCZ3"/>
<feature type="domain" description="ABC transporter" evidence="7">
    <location>
        <begin position="5"/>
        <end position="237"/>
    </location>
</feature>
<dbReference type="InterPro" id="IPR017871">
    <property type="entry name" value="ABC_transporter-like_CS"/>
</dbReference>
<keyword evidence="5" id="KW-0029">Amino-acid transport</keyword>
<sequence>MTALLTVRGVKTFYGRVIALKGVDLDVNDGEIVTLIGANGAGKSTLMMTICGNPRAREGTITFAGQDITNLPTHEIARLKLAQSPEGRRIFSRMTVLENLQMGAMVSDEANFAGDLERMLTLFPRLKQRIDQRGGTLSGGEQQMLAIARALMARPRLLLLDEPSLGLAPLIVKQIFEAIKTLNKLDGLTVFLVEQNAYHALKLAHRGYVMVNGLITLSGTGKELLQRPEIKQAYLEGGA</sequence>
<evidence type="ECO:0000256" key="6">
    <source>
        <dbReference type="ARBA" id="ARBA00024722"/>
    </source>
</evidence>
<dbReference type="RefSeq" id="WP_115517298.1">
    <property type="nucleotide sequence ID" value="NZ_QRGO01000001.1"/>
</dbReference>
<evidence type="ECO:0000256" key="4">
    <source>
        <dbReference type="ARBA" id="ARBA00022840"/>
    </source>
</evidence>
<comment type="function">
    <text evidence="6">Involved in beta-(1--&gt;2)glucan export. Transmembrane domains (TMD) form a pore in the inner membrane and the ATP-binding domain (NBD) is responsible for energy generation.</text>
</comment>
<dbReference type="Gene3D" id="3.40.50.300">
    <property type="entry name" value="P-loop containing nucleotide triphosphate hydrolases"/>
    <property type="match status" value="1"/>
</dbReference>